<gene>
    <name evidence="11" type="primary">aup1</name>
    <name evidence="13" type="synonym">LOC112680311</name>
    <name evidence="11" type="ORF">g.28811</name>
</gene>
<dbReference type="Gene3D" id="1.10.8.10">
    <property type="entry name" value="DNA helicase RuvA subunit, C-terminal domain"/>
    <property type="match status" value="1"/>
</dbReference>
<dbReference type="GO" id="GO:0043130">
    <property type="term" value="F:ubiquitin binding"/>
    <property type="evidence" value="ECO:0007669"/>
    <property type="project" value="InterPro"/>
</dbReference>
<reference evidence="13" key="2">
    <citation type="submission" date="2025-04" db="UniProtKB">
        <authorList>
            <consortium name="RefSeq"/>
        </authorList>
    </citation>
    <scope>IDENTIFICATION</scope>
    <source>
        <tissue evidence="13">Whole body</tissue>
    </source>
</reference>
<feature type="transmembrane region" description="Helical" evidence="9">
    <location>
        <begin position="26"/>
        <end position="52"/>
    </location>
</feature>
<dbReference type="AlphaFoldDB" id="A0A2S2PWZ0"/>
<evidence type="ECO:0000313" key="11">
    <source>
        <dbReference type="EMBL" id="MBY69422.1"/>
    </source>
</evidence>
<feature type="transmembrane region" description="Helical" evidence="9">
    <location>
        <begin position="64"/>
        <end position="81"/>
    </location>
</feature>
<name>A0A2S2PWZ0_9HEMI</name>
<evidence type="ECO:0000256" key="9">
    <source>
        <dbReference type="SAM" id="Phobius"/>
    </source>
</evidence>
<dbReference type="GO" id="GO:0005789">
    <property type="term" value="C:endoplasmic reticulum membrane"/>
    <property type="evidence" value="ECO:0007669"/>
    <property type="project" value="UniProtKB-SubCell"/>
</dbReference>
<dbReference type="RefSeq" id="XP_025406147.1">
    <property type="nucleotide sequence ID" value="XM_025550362.1"/>
</dbReference>
<feature type="transmembrane region" description="Helical" evidence="9">
    <location>
        <begin position="195"/>
        <end position="217"/>
    </location>
</feature>
<feature type="transmembrane region" description="Helical" evidence="9">
    <location>
        <begin position="101"/>
        <end position="124"/>
    </location>
</feature>
<dbReference type="SUPFAM" id="SSF69593">
    <property type="entry name" value="Glycerol-3-phosphate (1)-acyltransferase"/>
    <property type="match status" value="1"/>
</dbReference>
<keyword evidence="9" id="KW-1133">Transmembrane helix</keyword>
<keyword evidence="12" id="KW-1185">Reference proteome</keyword>
<sequence>MSSNINIEKLVEKSRFPKTVNETLGVIAYFPFGVVIAALRVFILVNAIFLTIILSNYPKVRRPLLRIILGVLGLIVIEKENSASKNSRVLASNSLSIFDFIALHLVTGAYTPTLAFSETIAFFIGMVSVKPHDMTAVNGLVLKNFISDENDEKSLLLFPEEASTNGKYALLRFSSLPAVVSDNVQPVALKITRPFFANINLSVLGSSIFSEIFWFFFVPYTKFEYKLLEVIKKSKNETNDTMMLRVETAISKELNISTSELTIKDKNEYLEKYLLELEEKARNRNKWSTIDNLDDDPDIFRMAAQVADVLPYVPQHAIVANLRRTRSVDITITNILDGTIRYTPVPLTCNAPKSESKKPEPNNFGVGSFMERKTKLIEEARQRYIKKHGLHHLVQ</sequence>
<dbReference type="GO" id="GO:0036503">
    <property type="term" value="P:ERAD pathway"/>
    <property type="evidence" value="ECO:0007669"/>
    <property type="project" value="InterPro"/>
</dbReference>
<dbReference type="InterPro" id="IPR003892">
    <property type="entry name" value="CUE"/>
</dbReference>
<evidence type="ECO:0000313" key="13">
    <source>
        <dbReference type="RefSeq" id="XP_025406147.1"/>
    </source>
</evidence>
<dbReference type="SMART" id="SM00546">
    <property type="entry name" value="CUE"/>
    <property type="match status" value="1"/>
</dbReference>
<accession>A0A2S2PWZ0</accession>
<evidence type="ECO:0000259" key="10">
    <source>
        <dbReference type="PROSITE" id="PS51140"/>
    </source>
</evidence>
<evidence type="ECO:0000256" key="3">
    <source>
        <dbReference type="ARBA" id="ARBA00022677"/>
    </source>
</evidence>
<dbReference type="EMBL" id="GGMS01000219">
    <property type="protein sequence ID" value="MBY69422.1"/>
    <property type="molecule type" value="Transcribed_RNA"/>
</dbReference>
<dbReference type="PANTHER" id="PTHR15486:SF96">
    <property type="entry name" value="LIPID DROPLET-REGULATING VLDL ASSEMBLY FACTOR AUP1"/>
    <property type="match status" value="1"/>
</dbReference>
<evidence type="ECO:0000256" key="5">
    <source>
        <dbReference type="ARBA" id="ARBA00023136"/>
    </source>
</evidence>
<dbReference type="PROSITE" id="PS51140">
    <property type="entry name" value="CUE"/>
    <property type="match status" value="1"/>
</dbReference>
<evidence type="ECO:0000256" key="6">
    <source>
        <dbReference type="ARBA" id="ARBA00035634"/>
    </source>
</evidence>
<evidence type="ECO:0000256" key="2">
    <source>
        <dbReference type="ARBA" id="ARBA00004502"/>
    </source>
</evidence>
<comment type="similarity">
    <text evidence="6">Belongs to the AUP1 family.</text>
</comment>
<reference evidence="11" key="1">
    <citation type="submission" date="2018-04" db="EMBL/GenBank/DDBJ databases">
        <title>Transcriptome assembly of Sipha flava.</title>
        <authorList>
            <person name="Scully E.D."/>
            <person name="Geib S.M."/>
            <person name="Palmer N.A."/>
            <person name="Koch K."/>
            <person name="Bradshaw J."/>
            <person name="Heng-Moss T."/>
            <person name="Sarath G."/>
        </authorList>
    </citation>
    <scope>NUCLEOTIDE SEQUENCE</scope>
</reference>
<evidence type="ECO:0000256" key="7">
    <source>
        <dbReference type="ARBA" id="ARBA00035685"/>
    </source>
</evidence>
<protein>
    <recommendedName>
        <fullName evidence="7">Lipid droplet-regulating VLDL assembly factor AUP1</fullName>
    </recommendedName>
    <alternativeName>
        <fullName evidence="8">Ancient ubiquitous protein 1</fullName>
    </alternativeName>
</protein>
<dbReference type="InterPro" id="IPR048056">
    <property type="entry name" value="AUP1_CUE"/>
</dbReference>
<proteinExistence type="inferred from homology"/>
<organism evidence="11">
    <name type="scientific">Sipha flava</name>
    <name type="common">yellow sugarcane aphid</name>
    <dbReference type="NCBI Taxonomy" id="143950"/>
    <lineage>
        <taxon>Eukaryota</taxon>
        <taxon>Metazoa</taxon>
        <taxon>Ecdysozoa</taxon>
        <taxon>Arthropoda</taxon>
        <taxon>Hexapoda</taxon>
        <taxon>Insecta</taxon>
        <taxon>Pterygota</taxon>
        <taxon>Neoptera</taxon>
        <taxon>Paraneoptera</taxon>
        <taxon>Hemiptera</taxon>
        <taxon>Sternorrhyncha</taxon>
        <taxon>Aphidomorpha</taxon>
        <taxon>Aphidoidea</taxon>
        <taxon>Aphididae</taxon>
        <taxon>Sipha</taxon>
    </lineage>
</organism>
<dbReference type="OrthoDB" id="1854593at2759"/>
<dbReference type="Proteomes" id="UP000694846">
    <property type="component" value="Unplaced"/>
</dbReference>
<evidence type="ECO:0000313" key="12">
    <source>
        <dbReference type="Proteomes" id="UP000694846"/>
    </source>
</evidence>
<dbReference type="GO" id="GO:0005811">
    <property type="term" value="C:lipid droplet"/>
    <property type="evidence" value="ECO:0007669"/>
    <property type="project" value="UniProtKB-SubCell"/>
</dbReference>
<evidence type="ECO:0000256" key="1">
    <source>
        <dbReference type="ARBA" id="ARBA00004406"/>
    </source>
</evidence>
<evidence type="ECO:0000256" key="8">
    <source>
        <dbReference type="ARBA" id="ARBA00035713"/>
    </source>
</evidence>
<keyword evidence="4" id="KW-0256">Endoplasmic reticulum</keyword>
<keyword evidence="3" id="KW-0551">Lipid droplet</keyword>
<evidence type="ECO:0000256" key="4">
    <source>
        <dbReference type="ARBA" id="ARBA00022824"/>
    </source>
</evidence>
<comment type="subcellular location">
    <subcellularLocation>
        <location evidence="1">Endoplasmic reticulum membrane</location>
        <topology evidence="1">Peripheral membrane protein</topology>
    </subcellularLocation>
    <subcellularLocation>
        <location evidence="2">Lipid droplet</location>
    </subcellularLocation>
</comment>
<dbReference type="PANTHER" id="PTHR15486">
    <property type="entry name" value="ANCIENT UBIQUITOUS PROTEIN"/>
    <property type="match status" value="1"/>
</dbReference>
<feature type="domain" description="CUE" evidence="10">
    <location>
        <begin position="298"/>
        <end position="340"/>
    </location>
</feature>
<dbReference type="CDD" id="cd14420">
    <property type="entry name" value="CUE_AUP1"/>
    <property type="match status" value="1"/>
</dbReference>
<keyword evidence="5 9" id="KW-0472">Membrane</keyword>
<keyword evidence="9" id="KW-0812">Transmembrane</keyword>